<dbReference type="InterPro" id="IPR036866">
    <property type="entry name" value="RibonucZ/Hydroxyglut_hydro"/>
</dbReference>
<dbReference type="EMBL" id="PFWZ01000036">
    <property type="protein sequence ID" value="PJA41052.1"/>
    <property type="molecule type" value="Genomic_DNA"/>
</dbReference>
<dbReference type="Proteomes" id="UP000231195">
    <property type="component" value="Unassembled WGS sequence"/>
</dbReference>
<dbReference type="PANTHER" id="PTHR30619">
    <property type="entry name" value="DNA INTERNALIZATION/COMPETENCE PROTEIN COMEC/REC2"/>
    <property type="match status" value="1"/>
</dbReference>
<name>A0A2M7X4G6_UNCKA</name>
<gene>
    <name evidence="2" type="ORF">CO179_00825</name>
</gene>
<sequence length="140" mass="15142">MVLVIIVTVVWYVVSVNIPHNRIVFINVGQGDAAFIETVDGFQILIDTGFDSRAVSALGSILPPWDKSIDLVILTHLHADHVGGLRDISNGYKITKVLVNVQNYDSSIVAELKEVLSRDSIGSVEEFVAGESIIIPSGVT</sequence>
<dbReference type="SUPFAM" id="SSF56281">
    <property type="entry name" value="Metallo-hydrolase/oxidoreductase"/>
    <property type="match status" value="1"/>
</dbReference>
<feature type="non-terminal residue" evidence="2">
    <location>
        <position position="140"/>
    </location>
</feature>
<dbReference type="Pfam" id="PF00753">
    <property type="entry name" value="Lactamase_B"/>
    <property type="match status" value="1"/>
</dbReference>
<dbReference type="Gene3D" id="3.60.15.10">
    <property type="entry name" value="Ribonuclease Z/Hydroxyacylglutathione hydrolase-like"/>
    <property type="match status" value="1"/>
</dbReference>
<dbReference type="InterPro" id="IPR001279">
    <property type="entry name" value="Metallo-B-lactamas"/>
</dbReference>
<evidence type="ECO:0000259" key="1">
    <source>
        <dbReference type="Pfam" id="PF00753"/>
    </source>
</evidence>
<accession>A0A2M7X4G6</accession>
<reference evidence="3" key="1">
    <citation type="submission" date="2017-09" db="EMBL/GenBank/DDBJ databases">
        <title>Depth-based differentiation of microbial function through sediment-hosted aquifers and enrichment of novel symbionts in the deep terrestrial subsurface.</title>
        <authorList>
            <person name="Probst A.J."/>
            <person name="Ladd B."/>
            <person name="Jarett J.K."/>
            <person name="Geller-Mcgrath D.E."/>
            <person name="Sieber C.M.K."/>
            <person name="Emerson J.B."/>
            <person name="Anantharaman K."/>
            <person name="Thomas B.C."/>
            <person name="Malmstrom R."/>
            <person name="Stieglmeier M."/>
            <person name="Klingl A."/>
            <person name="Woyke T."/>
            <person name="Ryan C.M."/>
            <person name="Banfield J.F."/>
        </authorList>
    </citation>
    <scope>NUCLEOTIDE SEQUENCE [LARGE SCALE GENOMIC DNA]</scope>
</reference>
<dbReference type="PANTHER" id="PTHR30619:SF1">
    <property type="entry name" value="RECOMBINATION PROTEIN 2"/>
    <property type="match status" value="1"/>
</dbReference>
<comment type="caution">
    <text evidence="2">The sequence shown here is derived from an EMBL/GenBank/DDBJ whole genome shotgun (WGS) entry which is preliminary data.</text>
</comment>
<proteinExistence type="predicted"/>
<evidence type="ECO:0000313" key="2">
    <source>
        <dbReference type="EMBL" id="PJA41052.1"/>
    </source>
</evidence>
<feature type="domain" description="Metallo-beta-lactamase" evidence="1">
    <location>
        <begin position="27"/>
        <end position="99"/>
    </location>
</feature>
<evidence type="ECO:0000313" key="3">
    <source>
        <dbReference type="Proteomes" id="UP000231195"/>
    </source>
</evidence>
<protein>
    <recommendedName>
        <fullName evidence="1">Metallo-beta-lactamase domain-containing protein</fullName>
    </recommendedName>
</protein>
<dbReference type="AlphaFoldDB" id="A0A2M7X4G6"/>
<organism evidence="2 3">
    <name type="scientific">candidate division WWE3 bacterium CG_4_9_14_3_um_filter_39_7</name>
    <dbReference type="NCBI Taxonomy" id="1975080"/>
    <lineage>
        <taxon>Bacteria</taxon>
        <taxon>Katanobacteria</taxon>
    </lineage>
</organism>
<dbReference type="InterPro" id="IPR052159">
    <property type="entry name" value="Competence_DNA_uptake"/>
</dbReference>